<dbReference type="Proteomes" id="UP000252254">
    <property type="component" value="Unassembled WGS sequence"/>
</dbReference>
<gene>
    <name evidence="2" type="ORF">DES48_10828</name>
</gene>
<sequence length="173" mass="19776">MYYYPCCYSNQWMPPMSAQYYYANTSPMYYANNQHSMGRDYGGMPYVINIEEATKQNTTYRTAIWTGTYLQVTLMCIGVGEDIGLETHPKTDQFLRIEEGQGLALMGDDRNNLNFRRYVTDGEAIMIPAGKWHNLVNTGDCPLKLYSIYAPPEHPFGTVHPTKEIAMSSENTH</sequence>
<feature type="domain" description="Cupin type-2" evidence="1">
    <location>
        <begin position="74"/>
        <end position="149"/>
    </location>
</feature>
<dbReference type="PANTHER" id="PTHR43346">
    <property type="entry name" value="LIGAND BINDING DOMAIN PROTEIN, PUTATIVE (AFU_ORTHOLOGUE AFUA_6G14370)-RELATED"/>
    <property type="match status" value="1"/>
</dbReference>
<keyword evidence="2" id="KW-0413">Isomerase</keyword>
<dbReference type="EMBL" id="QNRI01000008">
    <property type="protein sequence ID" value="RBO95320.1"/>
    <property type="molecule type" value="Genomic_DNA"/>
</dbReference>
<keyword evidence="3" id="KW-1185">Reference proteome</keyword>
<dbReference type="STRING" id="200904.GCA_900168775_02804"/>
<dbReference type="PANTHER" id="PTHR43346:SF1">
    <property type="entry name" value="QUERCETIN 2,3-DIOXYGENASE-RELATED"/>
    <property type="match status" value="1"/>
</dbReference>
<dbReference type="OrthoDB" id="3231985at2"/>
<proteinExistence type="predicted"/>
<name>A0A366DYZ3_9BACI</name>
<dbReference type="InterPro" id="IPR052538">
    <property type="entry name" value="Flavonoid_dioxygenase-like"/>
</dbReference>
<comment type="caution">
    <text evidence="2">The sequence shown here is derived from an EMBL/GenBank/DDBJ whole genome shotgun (WGS) entry which is preliminary data.</text>
</comment>
<evidence type="ECO:0000313" key="3">
    <source>
        <dbReference type="Proteomes" id="UP000252254"/>
    </source>
</evidence>
<dbReference type="Gene3D" id="2.60.120.10">
    <property type="entry name" value="Jelly Rolls"/>
    <property type="match status" value="1"/>
</dbReference>
<organism evidence="2 3">
    <name type="scientific">Paraliobacillus ryukyuensis</name>
    <dbReference type="NCBI Taxonomy" id="200904"/>
    <lineage>
        <taxon>Bacteria</taxon>
        <taxon>Bacillati</taxon>
        <taxon>Bacillota</taxon>
        <taxon>Bacilli</taxon>
        <taxon>Bacillales</taxon>
        <taxon>Bacillaceae</taxon>
        <taxon>Paraliobacillus</taxon>
    </lineage>
</organism>
<dbReference type="InterPro" id="IPR014710">
    <property type="entry name" value="RmlC-like_jellyroll"/>
</dbReference>
<dbReference type="RefSeq" id="WP_113869298.1">
    <property type="nucleotide sequence ID" value="NZ_BAABQN010000012.1"/>
</dbReference>
<dbReference type="InterPro" id="IPR011051">
    <property type="entry name" value="RmlC_Cupin_sf"/>
</dbReference>
<dbReference type="Pfam" id="PF07883">
    <property type="entry name" value="Cupin_2"/>
    <property type="match status" value="1"/>
</dbReference>
<dbReference type="GO" id="GO:0016853">
    <property type="term" value="F:isomerase activity"/>
    <property type="evidence" value="ECO:0007669"/>
    <property type="project" value="UniProtKB-KW"/>
</dbReference>
<evidence type="ECO:0000259" key="1">
    <source>
        <dbReference type="Pfam" id="PF07883"/>
    </source>
</evidence>
<dbReference type="SUPFAM" id="SSF51182">
    <property type="entry name" value="RmlC-like cupins"/>
    <property type="match status" value="1"/>
</dbReference>
<dbReference type="InterPro" id="IPR013096">
    <property type="entry name" value="Cupin_2"/>
</dbReference>
<dbReference type="CDD" id="cd02223">
    <property type="entry name" value="cupin_Bh2720-like"/>
    <property type="match status" value="1"/>
</dbReference>
<evidence type="ECO:0000313" key="2">
    <source>
        <dbReference type="EMBL" id="RBO95320.1"/>
    </source>
</evidence>
<protein>
    <submittedName>
        <fullName evidence="2">Mannose-6-phosphate isomerase-like protein (Cupin superfamily)</fullName>
    </submittedName>
</protein>
<accession>A0A366DYZ3</accession>
<dbReference type="AlphaFoldDB" id="A0A366DYZ3"/>
<reference evidence="2 3" key="1">
    <citation type="submission" date="2018-06" db="EMBL/GenBank/DDBJ databases">
        <title>Genomic Encyclopedia of Type Strains, Phase IV (KMG-IV): sequencing the most valuable type-strain genomes for metagenomic binning, comparative biology and taxonomic classification.</title>
        <authorList>
            <person name="Goeker M."/>
        </authorList>
    </citation>
    <scope>NUCLEOTIDE SEQUENCE [LARGE SCALE GENOMIC DNA]</scope>
    <source>
        <strain evidence="2 3">DSM 15140</strain>
    </source>
</reference>